<keyword evidence="3" id="KW-1185">Reference proteome</keyword>
<accession>A0A6A5WRD7</accession>
<dbReference type="EMBL" id="ML977576">
    <property type="protein sequence ID" value="KAF2002751.1"/>
    <property type="molecule type" value="Genomic_DNA"/>
</dbReference>
<feature type="region of interest" description="Disordered" evidence="1">
    <location>
        <begin position="142"/>
        <end position="346"/>
    </location>
</feature>
<dbReference type="AlphaFoldDB" id="A0A6A5WRD7"/>
<feature type="compositionally biased region" description="Low complexity" evidence="1">
    <location>
        <begin position="170"/>
        <end position="181"/>
    </location>
</feature>
<proteinExistence type="predicted"/>
<dbReference type="OrthoDB" id="3946700at2759"/>
<evidence type="ECO:0000256" key="1">
    <source>
        <dbReference type="SAM" id="MobiDB-lite"/>
    </source>
</evidence>
<organism evidence="2 3">
    <name type="scientific">Amniculicola lignicola CBS 123094</name>
    <dbReference type="NCBI Taxonomy" id="1392246"/>
    <lineage>
        <taxon>Eukaryota</taxon>
        <taxon>Fungi</taxon>
        <taxon>Dikarya</taxon>
        <taxon>Ascomycota</taxon>
        <taxon>Pezizomycotina</taxon>
        <taxon>Dothideomycetes</taxon>
        <taxon>Pleosporomycetidae</taxon>
        <taxon>Pleosporales</taxon>
        <taxon>Amniculicolaceae</taxon>
        <taxon>Amniculicola</taxon>
    </lineage>
</organism>
<dbReference type="Proteomes" id="UP000799779">
    <property type="component" value="Unassembled WGS sequence"/>
</dbReference>
<feature type="compositionally biased region" description="Low complexity" evidence="1">
    <location>
        <begin position="220"/>
        <end position="233"/>
    </location>
</feature>
<evidence type="ECO:0000313" key="3">
    <source>
        <dbReference type="Proteomes" id="UP000799779"/>
    </source>
</evidence>
<feature type="region of interest" description="Disordered" evidence="1">
    <location>
        <begin position="27"/>
        <end position="89"/>
    </location>
</feature>
<feature type="compositionally biased region" description="Polar residues" evidence="1">
    <location>
        <begin position="305"/>
        <end position="319"/>
    </location>
</feature>
<feature type="region of interest" description="Disordered" evidence="1">
    <location>
        <begin position="392"/>
        <end position="442"/>
    </location>
</feature>
<protein>
    <submittedName>
        <fullName evidence="2">Uncharacterized protein</fullName>
    </submittedName>
</protein>
<sequence length="479" mass="52988">MGLPMWTHSPEAKDALKVDLVAAAARSPIRRRSLGTRARSIRSPRSPDFQRPAHVEATTRRSRLPPPPAPESPARDYTRFSSFRDTPGVAPDEEHLMRLRRERYYRNLYDTGVPGFGEVTHFSSSRGLPALTASFAPATGWRNARPERVSHARERSSFRSRSPYRRASARSRSPWADAAPSTRSDHVVIIEDGDFEEGQSAPVNLPPLRRMGRRTIADGPLPSSSLRESWSPSTTIDGLGDRDRSVSPADDPWDTMLSTVAPDPLPPTADSSFTSAAASASFSNSHPSSRAGSSNSNSNSAASSRTHVTIPSRRQSTTELFYRACESSEDDTASDTEEEDIEPRLNLTSMRRRSRHLHTMEQPPPRNLHRQSHGLIERTREANAFVRNVLSERASRDSAPPTDHPNAFQLDGPTEELTRPTAPQVDGPIEESGHASADMDPADLDQELSEARAILEQLRRRGDVPDNFWASVGLMRSIS</sequence>
<name>A0A6A5WRD7_9PLEO</name>
<feature type="compositionally biased region" description="Basic residues" evidence="1">
    <location>
        <begin position="28"/>
        <end position="42"/>
    </location>
</feature>
<reference evidence="2" key="1">
    <citation type="journal article" date="2020" name="Stud. Mycol.">
        <title>101 Dothideomycetes genomes: a test case for predicting lifestyles and emergence of pathogens.</title>
        <authorList>
            <person name="Haridas S."/>
            <person name="Albert R."/>
            <person name="Binder M."/>
            <person name="Bloem J."/>
            <person name="Labutti K."/>
            <person name="Salamov A."/>
            <person name="Andreopoulos B."/>
            <person name="Baker S."/>
            <person name="Barry K."/>
            <person name="Bills G."/>
            <person name="Bluhm B."/>
            <person name="Cannon C."/>
            <person name="Castanera R."/>
            <person name="Culley D."/>
            <person name="Daum C."/>
            <person name="Ezra D."/>
            <person name="Gonzalez J."/>
            <person name="Henrissat B."/>
            <person name="Kuo A."/>
            <person name="Liang C."/>
            <person name="Lipzen A."/>
            <person name="Lutzoni F."/>
            <person name="Magnuson J."/>
            <person name="Mondo S."/>
            <person name="Nolan M."/>
            <person name="Ohm R."/>
            <person name="Pangilinan J."/>
            <person name="Park H.-J."/>
            <person name="Ramirez L."/>
            <person name="Alfaro M."/>
            <person name="Sun H."/>
            <person name="Tritt A."/>
            <person name="Yoshinaga Y."/>
            <person name="Zwiers L.-H."/>
            <person name="Turgeon B."/>
            <person name="Goodwin S."/>
            <person name="Spatafora J."/>
            <person name="Crous P."/>
            <person name="Grigoriev I."/>
        </authorList>
    </citation>
    <scope>NUCLEOTIDE SEQUENCE</scope>
    <source>
        <strain evidence="2">CBS 123094</strain>
    </source>
</reference>
<feature type="compositionally biased region" description="Acidic residues" evidence="1">
    <location>
        <begin position="327"/>
        <end position="341"/>
    </location>
</feature>
<feature type="compositionally biased region" description="Low complexity" evidence="1">
    <location>
        <begin position="269"/>
        <end position="304"/>
    </location>
</feature>
<evidence type="ECO:0000313" key="2">
    <source>
        <dbReference type="EMBL" id="KAF2002751.1"/>
    </source>
</evidence>
<feature type="compositionally biased region" description="Basic and acidic residues" evidence="1">
    <location>
        <begin position="144"/>
        <end position="157"/>
    </location>
</feature>
<gene>
    <name evidence="2" type="ORF">P154DRAFT_544395</name>
</gene>